<feature type="domain" description="Ketoreductase" evidence="4">
    <location>
        <begin position="6"/>
        <end position="189"/>
    </location>
</feature>
<evidence type="ECO:0000256" key="3">
    <source>
        <dbReference type="RuleBase" id="RU000363"/>
    </source>
</evidence>
<comment type="similarity">
    <text evidence="1 3">Belongs to the short-chain dehydrogenases/reductases (SDR) family.</text>
</comment>
<dbReference type="InterPro" id="IPR002347">
    <property type="entry name" value="SDR_fam"/>
</dbReference>
<keyword evidence="6" id="KW-1185">Reference proteome</keyword>
<dbReference type="RefSeq" id="WP_207381453.1">
    <property type="nucleotide sequence ID" value="NZ_CP071502.1"/>
</dbReference>
<evidence type="ECO:0000256" key="1">
    <source>
        <dbReference type="ARBA" id="ARBA00006484"/>
    </source>
</evidence>
<dbReference type="PRINTS" id="PR00080">
    <property type="entry name" value="SDRFAMILY"/>
</dbReference>
<gene>
    <name evidence="5" type="ORF">JYB85_05915</name>
</gene>
<dbReference type="InterPro" id="IPR020904">
    <property type="entry name" value="Sc_DH/Rdtase_CS"/>
</dbReference>
<dbReference type="SUPFAM" id="SSF51735">
    <property type="entry name" value="NAD(P)-binding Rossmann-fold domains"/>
    <property type="match status" value="1"/>
</dbReference>
<keyword evidence="2" id="KW-0560">Oxidoreductase</keyword>
<dbReference type="PANTHER" id="PTHR45024">
    <property type="entry name" value="DEHYDROGENASES, SHORT CHAIN"/>
    <property type="match status" value="1"/>
</dbReference>
<dbReference type="InterPro" id="IPR036291">
    <property type="entry name" value="NAD(P)-bd_dom_sf"/>
</dbReference>
<dbReference type="CDD" id="cd05233">
    <property type="entry name" value="SDR_c"/>
    <property type="match status" value="1"/>
</dbReference>
<dbReference type="InterPro" id="IPR051687">
    <property type="entry name" value="Peroxisomal_Beta-Oxidation"/>
</dbReference>
<name>A0ABX7R3J4_9GAMM</name>
<accession>A0ABX7R3J4</accession>
<dbReference type="Gene3D" id="3.40.50.720">
    <property type="entry name" value="NAD(P)-binding Rossmann-like Domain"/>
    <property type="match status" value="1"/>
</dbReference>
<dbReference type="SMART" id="SM00822">
    <property type="entry name" value="PKS_KR"/>
    <property type="match status" value="1"/>
</dbReference>
<sequence>MRFDNQRALISGAAGDLGRACTLALAERGATLVLVDRPDAAENMAYLRQSLATLGCEPRCISLDLADSQAVAAMAEEVLAEGPVDLLLNSAGIRVAKPFGQLTLADWRAQMAVDLDAAFLLTQAFWPGMLARKYGRVLMMSAATALFGDPDMCAYGSAKAALLGLTASLAKEGAEHNVHVNSLCALAATSMTAGHLAPQVQELFPKELCTAAMLFLLGCKAPSGHHLQAAGGSISELCLAEYRHLYLLPEQRTPEILAQRWGDITRAYPVLEHGSGEEQTLALARRAAREMGVSID</sequence>
<protein>
    <submittedName>
        <fullName evidence="5">SDR family oxidoreductase</fullName>
    </submittedName>
</protein>
<dbReference type="PANTHER" id="PTHR45024:SF2">
    <property type="entry name" value="SCP2 DOMAIN-CONTAINING PROTEIN"/>
    <property type="match status" value="1"/>
</dbReference>
<dbReference type="Pfam" id="PF00106">
    <property type="entry name" value="adh_short"/>
    <property type="match status" value="1"/>
</dbReference>
<evidence type="ECO:0000313" key="6">
    <source>
        <dbReference type="Proteomes" id="UP000663207"/>
    </source>
</evidence>
<evidence type="ECO:0000256" key="2">
    <source>
        <dbReference type="ARBA" id="ARBA00023002"/>
    </source>
</evidence>
<dbReference type="PROSITE" id="PS00061">
    <property type="entry name" value="ADH_SHORT"/>
    <property type="match status" value="1"/>
</dbReference>
<dbReference type="PRINTS" id="PR00081">
    <property type="entry name" value="GDHRDH"/>
</dbReference>
<proteinExistence type="inferred from homology"/>
<organism evidence="5 6">
    <name type="scientific">Shewanella sedimentimangrovi</name>
    <dbReference type="NCBI Taxonomy" id="2814293"/>
    <lineage>
        <taxon>Bacteria</taxon>
        <taxon>Pseudomonadati</taxon>
        <taxon>Pseudomonadota</taxon>
        <taxon>Gammaproteobacteria</taxon>
        <taxon>Alteromonadales</taxon>
        <taxon>Shewanellaceae</taxon>
        <taxon>Shewanella</taxon>
    </lineage>
</organism>
<evidence type="ECO:0000259" key="4">
    <source>
        <dbReference type="SMART" id="SM00822"/>
    </source>
</evidence>
<dbReference type="Proteomes" id="UP000663207">
    <property type="component" value="Chromosome"/>
</dbReference>
<evidence type="ECO:0000313" key="5">
    <source>
        <dbReference type="EMBL" id="QSX38358.1"/>
    </source>
</evidence>
<reference evidence="5 6" key="1">
    <citation type="submission" date="2021-03" db="EMBL/GenBank/DDBJ databases">
        <title>Novel species identification of genus Shewanella.</title>
        <authorList>
            <person name="Liu G."/>
            <person name="Zhang Q."/>
        </authorList>
    </citation>
    <scope>NUCLEOTIDE SEQUENCE [LARGE SCALE GENOMIC DNA]</scope>
    <source>
        <strain evidence="5 6">FJAT-52962</strain>
    </source>
</reference>
<dbReference type="InterPro" id="IPR057326">
    <property type="entry name" value="KR_dom"/>
</dbReference>
<dbReference type="EMBL" id="CP071502">
    <property type="protein sequence ID" value="QSX38358.1"/>
    <property type="molecule type" value="Genomic_DNA"/>
</dbReference>